<keyword evidence="7" id="KW-1185">Reference proteome</keyword>
<dbReference type="PROSITE" id="PS50082">
    <property type="entry name" value="WD_REPEATS_2"/>
    <property type="match status" value="2"/>
</dbReference>
<evidence type="ECO:0000256" key="3">
    <source>
        <dbReference type="PROSITE-ProRule" id="PRU00221"/>
    </source>
</evidence>
<dbReference type="InterPro" id="IPR015943">
    <property type="entry name" value="WD40/YVTN_repeat-like_dom_sf"/>
</dbReference>
<dbReference type="Gene3D" id="2.130.10.10">
    <property type="entry name" value="YVTN repeat-like/Quinoprotein amine dehydrogenase"/>
    <property type="match status" value="6"/>
</dbReference>
<dbReference type="SUPFAM" id="SSF50998">
    <property type="entry name" value="Quinoprotein alcohol dehydrogenase-like"/>
    <property type="match status" value="3"/>
</dbReference>
<feature type="compositionally biased region" description="Pro residues" evidence="4">
    <location>
        <begin position="36"/>
        <end position="55"/>
    </location>
</feature>
<evidence type="ECO:0000256" key="2">
    <source>
        <dbReference type="ARBA" id="ARBA00022737"/>
    </source>
</evidence>
<keyword evidence="2" id="KW-0677">Repeat</keyword>
<evidence type="ECO:0000256" key="1">
    <source>
        <dbReference type="ARBA" id="ARBA00022574"/>
    </source>
</evidence>
<feature type="region of interest" description="Disordered" evidence="4">
    <location>
        <begin position="33"/>
        <end position="55"/>
    </location>
</feature>
<dbReference type="SMART" id="SM00320">
    <property type="entry name" value="WD40"/>
    <property type="match status" value="12"/>
</dbReference>
<dbReference type="KEGG" id="ftj:FTUN_7008"/>
<accession>A0A6M5Z0Y1</accession>
<gene>
    <name evidence="6" type="ORF">FTUN_7008</name>
</gene>
<proteinExistence type="predicted"/>
<dbReference type="InterPro" id="IPR018391">
    <property type="entry name" value="PQQ_b-propeller_rpt"/>
</dbReference>
<dbReference type="Proteomes" id="UP000503447">
    <property type="component" value="Chromosome"/>
</dbReference>
<keyword evidence="1 3" id="KW-0853">WD repeat</keyword>
<sequence length="1102" mass="115442">MKSMSSLSTKLAAVVLTVGVLLAAVATAPAWVGGERPPPVTVAPPVPKAEPPAKPLPPVWKESKVLDLTGWLGGSVAHSADGKTLFVGGTGGHVRAYEAKTLKQLWERQDGDAFAAVSPSSDGLTLATTFKDGVRFLNASTGKAGDVLEEKGSEPSAVGFFPDTILAPGDGLRLTGRKVIFGNARGSLVKSWLEWPKVSTITSSTVAAGKAPADDYATPLAVSPDGKRVIVTGPIDRATGKNVLWAWAAGSGAGSGLLEGHKGAVVSAAWATSGGVVVTGDAAGAVITWDAEKCKEKSRLALGGRVVAVALSPDGTTSAAAVVQQQEEKSKEAYTEAVFVWPTANPPAKPEPVSSETGGGPFRGLASLAFAPDGKTLVSAFSNFDHLTKLGALVGRVRVFANAPAEPEKPAPAAKFITDVSFSPDGSKYVVIATGKAEVFDTATGKPLYSVTAEAARFGADGKKLFVMGDEVWECDADTGKAVKSYPRPKTKWAWHKVAFAPDGKRYVAHCGLHARVYDTATGLEPVQLDGQSEMAGWLQGVTGPESIGFSPDGKRVVAVGVLLTGNGQLGAGSWDTATGKRVYAFAGGARDGPLVAAFSADGKHLAVAYEKWIEIWTEGKMQPTKLGEHFPITALAFHPDGRRLAAGIRLPIRHGADVGRPPRIVGSKTEVRLIDVATDQVTKVFDGFEDVNHIAPTKLPVTALAFDRAGKKLIAGTGIDGVEGLPIDAPEAGEVKVFELTAPPEHPAPVRGRQWTDAAVLEDHDALVNGVAIAPDGKSFAAATESNLTCWDSMTRNKLWSHKLDAPAFALVYHPDGKDLFVAGKTDLIRLDATTGAKKTLFGNASGVGFDNYIRATIDNRARQLAFSPDGKRLTSSDGYSVWTVDPEKPENFLITGATPEGATAAPAGVAWAPDSKRLATISPKRTKRTVWSGVTPDTHWPIRIWSTEAGAPVHSLLGHDHLVTAIAWSKDGTVIASGDEKGFVILWDAATRKVLWRAPQFRGRDDTDGRVNALAISPADNTVAVAVSLGSGKGADRVALLAAKDGTVYEQLMRGALPVTSLAWSKDGAFLVTGCGTLPGQAAQPPAPKVGEVVVWERKR</sequence>
<reference evidence="7" key="1">
    <citation type="submission" date="2020-05" db="EMBL/GenBank/DDBJ databases">
        <title>Frigoriglobus tundricola gen. nov., sp. nov., a psychrotolerant cellulolytic planctomycete of the family Gemmataceae with two divergent copies of 16S rRNA gene.</title>
        <authorList>
            <person name="Kulichevskaya I.S."/>
            <person name="Ivanova A.A."/>
            <person name="Naumoff D.G."/>
            <person name="Beletsky A.V."/>
            <person name="Rijpstra W.I.C."/>
            <person name="Sinninghe Damste J.S."/>
            <person name="Mardanov A.V."/>
            <person name="Ravin N.V."/>
            <person name="Dedysh S.N."/>
        </authorList>
    </citation>
    <scope>NUCLEOTIDE SEQUENCE [LARGE SCALE GENOMIC DNA]</scope>
    <source>
        <strain evidence="7">PL17</strain>
    </source>
</reference>
<evidence type="ECO:0000313" key="7">
    <source>
        <dbReference type="Proteomes" id="UP000503447"/>
    </source>
</evidence>
<organism evidence="6 7">
    <name type="scientific">Frigoriglobus tundricola</name>
    <dbReference type="NCBI Taxonomy" id="2774151"/>
    <lineage>
        <taxon>Bacteria</taxon>
        <taxon>Pseudomonadati</taxon>
        <taxon>Planctomycetota</taxon>
        <taxon>Planctomycetia</taxon>
        <taxon>Gemmatales</taxon>
        <taxon>Gemmataceae</taxon>
        <taxon>Frigoriglobus</taxon>
    </lineage>
</organism>
<dbReference type="AlphaFoldDB" id="A0A6M5Z0Y1"/>
<dbReference type="Pfam" id="PF13360">
    <property type="entry name" value="PQQ_2"/>
    <property type="match status" value="2"/>
</dbReference>
<evidence type="ECO:0000259" key="5">
    <source>
        <dbReference type="Pfam" id="PF13360"/>
    </source>
</evidence>
<feature type="domain" description="Pyrrolo-quinoline quinone repeat" evidence="5">
    <location>
        <begin position="60"/>
        <end position="188"/>
    </location>
</feature>
<feature type="domain" description="Pyrrolo-quinoline quinone repeat" evidence="5">
    <location>
        <begin position="767"/>
        <end position="885"/>
    </location>
</feature>
<protein>
    <recommendedName>
        <fullName evidence="5">Pyrrolo-quinoline quinone repeat domain-containing protein</fullName>
    </recommendedName>
</protein>
<dbReference type="PANTHER" id="PTHR19848:SF8">
    <property type="entry name" value="F-BOX AND WD REPEAT DOMAIN CONTAINING 7"/>
    <property type="match status" value="1"/>
</dbReference>
<feature type="repeat" description="WD" evidence="3">
    <location>
        <begin position="958"/>
        <end position="999"/>
    </location>
</feature>
<dbReference type="EMBL" id="CP053452">
    <property type="protein sequence ID" value="QJW99396.1"/>
    <property type="molecule type" value="Genomic_DNA"/>
</dbReference>
<dbReference type="InterPro" id="IPR011047">
    <property type="entry name" value="Quinoprotein_ADH-like_sf"/>
</dbReference>
<feature type="repeat" description="WD" evidence="3">
    <location>
        <begin position="258"/>
        <end position="299"/>
    </location>
</feature>
<dbReference type="SMART" id="SM00564">
    <property type="entry name" value="PQQ"/>
    <property type="match status" value="3"/>
</dbReference>
<dbReference type="Pfam" id="PF00400">
    <property type="entry name" value="WD40"/>
    <property type="match status" value="3"/>
</dbReference>
<dbReference type="InterPro" id="IPR001680">
    <property type="entry name" value="WD40_rpt"/>
</dbReference>
<evidence type="ECO:0000313" key="6">
    <source>
        <dbReference type="EMBL" id="QJW99396.1"/>
    </source>
</evidence>
<name>A0A6M5Z0Y1_9BACT</name>
<evidence type="ECO:0000256" key="4">
    <source>
        <dbReference type="SAM" id="MobiDB-lite"/>
    </source>
</evidence>
<dbReference type="PANTHER" id="PTHR19848">
    <property type="entry name" value="WD40 REPEAT PROTEIN"/>
    <property type="match status" value="1"/>
</dbReference>
<dbReference type="InterPro" id="IPR002372">
    <property type="entry name" value="PQQ_rpt_dom"/>
</dbReference>
<dbReference type="PROSITE" id="PS50294">
    <property type="entry name" value="WD_REPEATS_REGION"/>
    <property type="match status" value="2"/>
</dbReference>